<gene>
    <name evidence="2" type="ORF">SAMN05428963_105338</name>
</gene>
<dbReference type="STRING" id="1365950.SAMN05428963_105338"/>
<dbReference type="Proteomes" id="UP000190135">
    <property type="component" value="Unassembled WGS sequence"/>
</dbReference>
<protein>
    <submittedName>
        <fullName evidence="2">Acetyltransferase (GNAT) domain-containing protein</fullName>
    </submittedName>
</protein>
<dbReference type="InterPro" id="IPR016181">
    <property type="entry name" value="Acyl_CoA_acyltransferase"/>
</dbReference>
<proteinExistence type="predicted"/>
<dbReference type="OrthoDB" id="9797417at2"/>
<evidence type="ECO:0000259" key="1">
    <source>
        <dbReference type="PROSITE" id="PS51186"/>
    </source>
</evidence>
<feature type="domain" description="N-acetyltransferase" evidence="1">
    <location>
        <begin position="13"/>
        <end position="146"/>
    </location>
</feature>
<dbReference type="SUPFAM" id="SSF55729">
    <property type="entry name" value="Acyl-CoA N-acyltransferases (Nat)"/>
    <property type="match status" value="1"/>
</dbReference>
<evidence type="ECO:0000313" key="2">
    <source>
        <dbReference type="EMBL" id="SKA08616.1"/>
    </source>
</evidence>
<organism evidence="2 3">
    <name type="scientific">Consotaella salsifontis</name>
    <dbReference type="NCBI Taxonomy" id="1365950"/>
    <lineage>
        <taxon>Bacteria</taxon>
        <taxon>Pseudomonadati</taxon>
        <taxon>Pseudomonadota</taxon>
        <taxon>Alphaproteobacteria</taxon>
        <taxon>Hyphomicrobiales</taxon>
        <taxon>Aurantimonadaceae</taxon>
        <taxon>Consotaella</taxon>
    </lineage>
</organism>
<sequence length="148" mass="16394">MDMRGYEARQDGFTVSTDPAHLDRDMIANFLANEAYWSPGIDRATVERAIDGSLTFGLYDTEGRQVGFARVITDATRFAYLCDLFVLASHRGKGLGRFLAEAILGHPELATIAKWLLTTADAHGLYAQLGFRALARPDKIMERVAKGR</sequence>
<dbReference type="PANTHER" id="PTHR43233">
    <property type="entry name" value="FAMILY N-ACETYLTRANSFERASE, PUTATIVE (AFU_ORTHOLOGUE AFUA_6G03350)-RELATED"/>
    <property type="match status" value="1"/>
</dbReference>
<dbReference type="GO" id="GO:0016747">
    <property type="term" value="F:acyltransferase activity, transferring groups other than amino-acyl groups"/>
    <property type="evidence" value="ECO:0007669"/>
    <property type="project" value="InterPro"/>
</dbReference>
<dbReference type="InterPro" id="IPR000182">
    <property type="entry name" value="GNAT_dom"/>
</dbReference>
<dbReference type="Pfam" id="PF13508">
    <property type="entry name" value="Acetyltransf_7"/>
    <property type="match status" value="1"/>
</dbReference>
<dbReference type="Gene3D" id="3.40.630.30">
    <property type="match status" value="1"/>
</dbReference>
<keyword evidence="3" id="KW-1185">Reference proteome</keyword>
<dbReference type="InterPro" id="IPR053144">
    <property type="entry name" value="Acetyltransferase_Butenolide"/>
</dbReference>
<dbReference type="CDD" id="cd04301">
    <property type="entry name" value="NAT_SF"/>
    <property type="match status" value="1"/>
</dbReference>
<dbReference type="PROSITE" id="PS51186">
    <property type="entry name" value="GNAT"/>
    <property type="match status" value="1"/>
</dbReference>
<name>A0A1T4QYA6_9HYPH</name>
<accession>A0A1T4QYA6</accession>
<reference evidence="2 3" key="1">
    <citation type="submission" date="2017-02" db="EMBL/GenBank/DDBJ databases">
        <authorList>
            <person name="Peterson S.W."/>
        </authorList>
    </citation>
    <scope>NUCLEOTIDE SEQUENCE [LARGE SCALE GENOMIC DNA]</scope>
    <source>
        <strain evidence="2 3">USBA 369</strain>
    </source>
</reference>
<dbReference type="PANTHER" id="PTHR43233:SF1">
    <property type="entry name" value="FAMILY N-ACETYLTRANSFERASE, PUTATIVE (AFU_ORTHOLOGUE AFUA_6G03350)-RELATED"/>
    <property type="match status" value="1"/>
</dbReference>
<dbReference type="RefSeq" id="WP_078708206.1">
    <property type="nucleotide sequence ID" value="NZ_FUXL01000005.1"/>
</dbReference>
<keyword evidence="2" id="KW-0808">Transferase</keyword>
<dbReference type="AlphaFoldDB" id="A0A1T4QYA6"/>
<dbReference type="EMBL" id="FUXL01000005">
    <property type="protein sequence ID" value="SKA08616.1"/>
    <property type="molecule type" value="Genomic_DNA"/>
</dbReference>
<evidence type="ECO:0000313" key="3">
    <source>
        <dbReference type="Proteomes" id="UP000190135"/>
    </source>
</evidence>